<dbReference type="AlphaFoldDB" id="A0AA35Y467"/>
<protein>
    <submittedName>
        <fullName evidence="1">Uncharacterized protein</fullName>
    </submittedName>
</protein>
<dbReference type="EMBL" id="OX465086">
    <property type="protein sequence ID" value="CAI9260027.1"/>
    <property type="molecule type" value="Genomic_DNA"/>
</dbReference>
<proteinExistence type="predicted"/>
<evidence type="ECO:0000313" key="2">
    <source>
        <dbReference type="Proteomes" id="UP001177003"/>
    </source>
</evidence>
<dbReference type="Proteomes" id="UP001177003">
    <property type="component" value="Chromosome 0"/>
</dbReference>
<organism evidence="1 2">
    <name type="scientific">Lactuca saligna</name>
    <name type="common">Willowleaf lettuce</name>
    <dbReference type="NCBI Taxonomy" id="75948"/>
    <lineage>
        <taxon>Eukaryota</taxon>
        <taxon>Viridiplantae</taxon>
        <taxon>Streptophyta</taxon>
        <taxon>Embryophyta</taxon>
        <taxon>Tracheophyta</taxon>
        <taxon>Spermatophyta</taxon>
        <taxon>Magnoliopsida</taxon>
        <taxon>eudicotyledons</taxon>
        <taxon>Gunneridae</taxon>
        <taxon>Pentapetalae</taxon>
        <taxon>asterids</taxon>
        <taxon>campanulids</taxon>
        <taxon>Asterales</taxon>
        <taxon>Asteraceae</taxon>
        <taxon>Cichorioideae</taxon>
        <taxon>Cichorieae</taxon>
        <taxon>Lactucinae</taxon>
        <taxon>Lactuca</taxon>
    </lineage>
</organism>
<sequence>MVKSASLKASPLKGGLFVPLQVADRRSGTTSTPFLSRSSDDFNVFPATGDSFCIFHRLLTIGAPHFFNQSDFQLLTGIPAPPATFRVSHALLNRQRRYPHYNHQAPPLLLVLSPVNSQPSLPPSPPFSALVLQPQRQDVDVNAFLQNPAFVTALGDIIRSFSKQVDNATNNDEENDDGDND</sequence>
<name>A0AA35Y467_LACSI</name>
<gene>
    <name evidence="1" type="ORF">LSALG_LOCUS877</name>
</gene>
<accession>A0AA35Y467</accession>
<keyword evidence="2" id="KW-1185">Reference proteome</keyword>
<reference evidence="1" key="1">
    <citation type="submission" date="2023-04" db="EMBL/GenBank/DDBJ databases">
        <authorList>
            <person name="Vijverberg K."/>
            <person name="Xiong W."/>
            <person name="Schranz E."/>
        </authorList>
    </citation>
    <scope>NUCLEOTIDE SEQUENCE</scope>
</reference>
<evidence type="ECO:0000313" key="1">
    <source>
        <dbReference type="EMBL" id="CAI9260027.1"/>
    </source>
</evidence>